<dbReference type="RefSeq" id="WP_379805143.1">
    <property type="nucleotide sequence ID" value="NZ_JBHUOL010000010.1"/>
</dbReference>
<dbReference type="Gene3D" id="1.25.40.10">
    <property type="entry name" value="Tetratricopeptide repeat domain"/>
    <property type="match status" value="1"/>
</dbReference>
<keyword evidence="3" id="KW-1185">Reference proteome</keyword>
<dbReference type="InterPro" id="IPR011990">
    <property type="entry name" value="TPR-like_helical_dom_sf"/>
</dbReference>
<accession>A0ABW5Z605</accession>
<dbReference type="PANTHER" id="PTHR12558:SF13">
    <property type="entry name" value="CELL DIVISION CYCLE PROTEIN 27 HOMOLOG"/>
    <property type="match status" value="1"/>
</dbReference>
<evidence type="ECO:0000256" key="1">
    <source>
        <dbReference type="PROSITE-ProRule" id="PRU00339"/>
    </source>
</evidence>
<dbReference type="Proteomes" id="UP001597549">
    <property type="component" value="Unassembled WGS sequence"/>
</dbReference>
<organism evidence="2 3">
    <name type="scientific">Flavobacterium ardleyense</name>
    <dbReference type="NCBI Taxonomy" id="2038737"/>
    <lineage>
        <taxon>Bacteria</taxon>
        <taxon>Pseudomonadati</taxon>
        <taxon>Bacteroidota</taxon>
        <taxon>Flavobacteriia</taxon>
        <taxon>Flavobacteriales</taxon>
        <taxon>Flavobacteriaceae</taxon>
        <taxon>Flavobacterium</taxon>
    </lineage>
</organism>
<dbReference type="SUPFAM" id="SSF48452">
    <property type="entry name" value="TPR-like"/>
    <property type="match status" value="1"/>
</dbReference>
<dbReference type="PROSITE" id="PS50005">
    <property type="entry name" value="TPR"/>
    <property type="match status" value="1"/>
</dbReference>
<gene>
    <name evidence="2" type="ORF">ACFSX9_04890</name>
</gene>
<dbReference type="InterPro" id="IPR019734">
    <property type="entry name" value="TPR_rpt"/>
</dbReference>
<name>A0ABW5Z605_9FLAO</name>
<dbReference type="EMBL" id="JBHUOL010000010">
    <property type="protein sequence ID" value="MFD2908067.1"/>
    <property type="molecule type" value="Genomic_DNA"/>
</dbReference>
<reference evidence="3" key="1">
    <citation type="journal article" date="2019" name="Int. J. Syst. Evol. Microbiol.">
        <title>The Global Catalogue of Microorganisms (GCM) 10K type strain sequencing project: providing services to taxonomists for standard genome sequencing and annotation.</title>
        <authorList>
            <consortium name="The Broad Institute Genomics Platform"/>
            <consortium name="The Broad Institute Genome Sequencing Center for Infectious Disease"/>
            <person name="Wu L."/>
            <person name="Ma J."/>
        </authorList>
    </citation>
    <scope>NUCLEOTIDE SEQUENCE [LARGE SCALE GENOMIC DNA]</scope>
    <source>
        <strain evidence="3">KCTC 52644</strain>
    </source>
</reference>
<dbReference type="SMART" id="SM00028">
    <property type="entry name" value="TPR"/>
    <property type="match status" value="2"/>
</dbReference>
<dbReference type="PANTHER" id="PTHR12558">
    <property type="entry name" value="CELL DIVISION CYCLE 16,23,27"/>
    <property type="match status" value="1"/>
</dbReference>
<evidence type="ECO:0000313" key="2">
    <source>
        <dbReference type="EMBL" id="MFD2908067.1"/>
    </source>
</evidence>
<proteinExistence type="predicted"/>
<evidence type="ECO:0000313" key="3">
    <source>
        <dbReference type="Proteomes" id="UP001597549"/>
    </source>
</evidence>
<dbReference type="Pfam" id="PF13414">
    <property type="entry name" value="TPR_11"/>
    <property type="match status" value="1"/>
</dbReference>
<comment type="caution">
    <text evidence="2">The sequence shown here is derived from an EMBL/GenBank/DDBJ whole genome shotgun (WGS) entry which is preliminary data.</text>
</comment>
<sequence>MKKVAKKMYETFPSSVYTISSYGVTFLLENKNKEALELYKKAEKINPNDVIVLNNIAIIYERLADIEQAKKYYKKIVSVGDEKSKTLAQKKLAELK</sequence>
<feature type="repeat" description="TPR" evidence="1">
    <location>
        <begin position="16"/>
        <end position="49"/>
    </location>
</feature>
<protein>
    <submittedName>
        <fullName evidence="2">Tetratricopeptide repeat protein</fullName>
    </submittedName>
</protein>
<keyword evidence="1" id="KW-0802">TPR repeat</keyword>